<proteinExistence type="predicted"/>
<gene>
    <name evidence="1" type="ORF">FPK29_03180</name>
</gene>
<accession>A0A556RCS3</accession>
<sequence>MMDPQTYRIYTNVLQNHLADCQDKPMTQFTPSTVTRILATVKVPRPKGADIAQCWDQPEKAAEIDSSLFFEDVKRNRTISPNPAEKLPSFKERMHNIRRSRTRKNYLQCARDEIDATRRSSHA</sequence>
<organism evidence="1 2">
    <name type="scientific">Bifidobacterium asteroides</name>
    <dbReference type="NCBI Taxonomy" id="1684"/>
    <lineage>
        <taxon>Bacteria</taxon>
        <taxon>Bacillati</taxon>
        <taxon>Actinomycetota</taxon>
        <taxon>Actinomycetes</taxon>
        <taxon>Bifidobacteriales</taxon>
        <taxon>Bifidobacteriaceae</taxon>
        <taxon>Bifidobacterium</taxon>
    </lineage>
</organism>
<dbReference type="EMBL" id="VMHJ01000001">
    <property type="protein sequence ID" value="TSJ86684.1"/>
    <property type="molecule type" value="Genomic_DNA"/>
</dbReference>
<name>A0A556RCS3_9BIFI</name>
<evidence type="ECO:0000313" key="2">
    <source>
        <dbReference type="Proteomes" id="UP000317536"/>
    </source>
</evidence>
<dbReference type="Proteomes" id="UP000317536">
    <property type="component" value="Unassembled WGS sequence"/>
</dbReference>
<dbReference type="AlphaFoldDB" id="A0A556RCS3"/>
<protein>
    <submittedName>
        <fullName evidence="1">Uncharacterized protein</fullName>
    </submittedName>
</protein>
<comment type="caution">
    <text evidence="1">The sequence shown here is derived from an EMBL/GenBank/DDBJ whole genome shotgun (WGS) entry which is preliminary data.</text>
</comment>
<evidence type="ECO:0000313" key="1">
    <source>
        <dbReference type="EMBL" id="TSJ86684.1"/>
    </source>
</evidence>
<reference evidence="1 2" key="1">
    <citation type="submission" date="2019-07" db="EMBL/GenBank/DDBJ databases">
        <title>Bifidobacterium asteroides genomes.</title>
        <authorList>
            <person name="Zheng H."/>
        </authorList>
    </citation>
    <scope>NUCLEOTIDE SEQUENCE [LARGE SCALE GENOMIC DNA]</scope>
    <source>
        <strain evidence="1 2">W8111</strain>
    </source>
</reference>